<protein>
    <recommendedName>
        <fullName evidence="3">DUF2383 domain-containing protein</fullName>
    </recommendedName>
</protein>
<comment type="caution">
    <text evidence="1">The sequence shown here is derived from an EMBL/GenBank/DDBJ whole genome shotgun (WGS) entry which is preliminary data.</text>
</comment>
<proteinExistence type="predicted"/>
<evidence type="ECO:0000313" key="2">
    <source>
        <dbReference type="Proteomes" id="UP000539372"/>
    </source>
</evidence>
<name>A0A7Y0HCV3_9PROT</name>
<dbReference type="InterPro" id="IPR012347">
    <property type="entry name" value="Ferritin-like"/>
</dbReference>
<dbReference type="RefSeq" id="WP_169623307.1">
    <property type="nucleotide sequence ID" value="NZ_JABBNT010000001.1"/>
</dbReference>
<sequence>MSVLIPPEIAALNDVIQALWHCARAMRESAAVDGIAAPASFKQKADGMSDLADRLCDIVRELGHTPRAEPTVEEREVLEKAWVELRGGLTGDPVPAAEARCAEAERQLIETAKDALSEETLPVSAVDLLRPLIAGTYC</sequence>
<accession>A0A7Y0HCV3</accession>
<keyword evidence="2" id="KW-1185">Reference proteome</keyword>
<dbReference type="AlphaFoldDB" id="A0A7Y0HCV3"/>
<evidence type="ECO:0008006" key="3">
    <source>
        <dbReference type="Google" id="ProtNLM"/>
    </source>
</evidence>
<evidence type="ECO:0000313" key="1">
    <source>
        <dbReference type="EMBL" id="NMM42995.1"/>
    </source>
</evidence>
<organism evidence="1 2">
    <name type="scientific">Pacificispira spongiicola</name>
    <dbReference type="NCBI Taxonomy" id="2729598"/>
    <lineage>
        <taxon>Bacteria</taxon>
        <taxon>Pseudomonadati</taxon>
        <taxon>Pseudomonadota</taxon>
        <taxon>Alphaproteobacteria</taxon>
        <taxon>Rhodospirillales</taxon>
        <taxon>Rhodospirillaceae</taxon>
        <taxon>Pacificispira</taxon>
    </lineage>
</organism>
<dbReference type="Proteomes" id="UP000539372">
    <property type="component" value="Unassembled WGS sequence"/>
</dbReference>
<dbReference type="EMBL" id="JABBNT010000001">
    <property type="protein sequence ID" value="NMM42995.1"/>
    <property type="molecule type" value="Genomic_DNA"/>
</dbReference>
<reference evidence="1 2" key="1">
    <citation type="submission" date="2020-04" db="EMBL/GenBank/DDBJ databases">
        <title>Rhodospirillaceae bacterium KN72 isolated from deep sea.</title>
        <authorList>
            <person name="Zhang D.-C."/>
        </authorList>
    </citation>
    <scope>NUCLEOTIDE SEQUENCE [LARGE SCALE GENOMIC DNA]</scope>
    <source>
        <strain evidence="1 2">KN72</strain>
    </source>
</reference>
<dbReference type="Gene3D" id="1.20.1260.10">
    <property type="match status" value="1"/>
</dbReference>
<gene>
    <name evidence="1" type="ORF">HH303_00800</name>
</gene>